<dbReference type="SUPFAM" id="SSF46626">
    <property type="entry name" value="Cytochrome c"/>
    <property type="match status" value="1"/>
</dbReference>
<dbReference type="Gene3D" id="1.10.760.10">
    <property type="entry name" value="Cytochrome c-like domain"/>
    <property type="match status" value="1"/>
</dbReference>
<keyword evidence="6" id="KW-0249">Electron transport</keyword>
<dbReference type="RefSeq" id="WP_019087976.1">
    <property type="nucleotide sequence ID" value="NZ_CP021524.1"/>
</dbReference>
<proteinExistence type="predicted"/>
<accession>A0A1Y0V969</accession>
<dbReference type="AlphaFoldDB" id="A0A1Y0V969"/>
<evidence type="ECO:0000256" key="6">
    <source>
        <dbReference type="ARBA" id="ARBA00022982"/>
    </source>
</evidence>
<keyword evidence="4" id="KW-0679">Respiratory chain</keyword>
<keyword evidence="2" id="KW-0813">Transport</keyword>
<protein>
    <recommendedName>
        <fullName evidence="10">Cytochrome c domain-containing protein</fullName>
    </recommendedName>
</protein>
<dbReference type="GO" id="GO:0009055">
    <property type="term" value="F:electron transfer activity"/>
    <property type="evidence" value="ECO:0007669"/>
    <property type="project" value="InterPro"/>
</dbReference>
<gene>
    <name evidence="11" type="ORF">S101447_02281</name>
</gene>
<dbReference type="PANTHER" id="PTHR35008">
    <property type="entry name" value="BLL4482 PROTEIN-RELATED"/>
    <property type="match status" value="1"/>
</dbReference>
<dbReference type="PANTHER" id="PTHR35008:SF9">
    <property type="entry name" value="CYTOCHROME C DOMAIN-CONTAINING PROTEIN"/>
    <property type="match status" value="1"/>
</dbReference>
<dbReference type="InterPro" id="IPR009056">
    <property type="entry name" value="Cyt_c-like_dom"/>
</dbReference>
<evidence type="ECO:0000313" key="11">
    <source>
        <dbReference type="EMBL" id="ARW11327.1"/>
    </source>
</evidence>
<dbReference type="PROSITE" id="PS51007">
    <property type="entry name" value="CYTC"/>
    <property type="match status" value="1"/>
</dbReference>
<organism evidence="11 12">
    <name type="scientific">Acetobacter ascendens</name>
    <dbReference type="NCBI Taxonomy" id="481146"/>
    <lineage>
        <taxon>Bacteria</taxon>
        <taxon>Pseudomonadati</taxon>
        <taxon>Pseudomonadota</taxon>
        <taxon>Alphaproteobacteria</taxon>
        <taxon>Acetobacterales</taxon>
        <taxon>Acetobacteraceae</taxon>
        <taxon>Acetobacter</taxon>
    </lineage>
</organism>
<evidence type="ECO:0000259" key="10">
    <source>
        <dbReference type="PROSITE" id="PS51007"/>
    </source>
</evidence>
<keyword evidence="9" id="KW-0732">Signal</keyword>
<evidence type="ECO:0000256" key="5">
    <source>
        <dbReference type="ARBA" id="ARBA00022723"/>
    </source>
</evidence>
<feature type="domain" description="Cytochrome c" evidence="10">
    <location>
        <begin position="34"/>
        <end position="114"/>
    </location>
</feature>
<keyword evidence="5 8" id="KW-0479">Metal-binding</keyword>
<dbReference type="STRING" id="481146.A4S02_06130"/>
<dbReference type="InterPro" id="IPR051459">
    <property type="entry name" value="Cytochrome_c-type_DH"/>
</dbReference>
<evidence type="ECO:0000256" key="1">
    <source>
        <dbReference type="ARBA" id="ARBA00001926"/>
    </source>
</evidence>
<dbReference type="EMBL" id="CP021524">
    <property type="protein sequence ID" value="ARW11327.1"/>
    <property type="molecule type" value="Genomic_DNA"/>
</dbReference>
<dbReference type="InterPro" id="IPR008168">
    <property type="entry name" value="Cyt_C_IC"/>
</dbReference>
<reference evidence="11 12" key="1">
    <citation type="submission" date="2017-05" db="EMBL/GenBank/DDBJ databases">
        <title>Genome sequence of Acetobacter pasteurianus subsp. ascendens strain SRCM101447.</title>
        <authorList>
            <person name="Cho S.H."/>
        </authorList>
    </citation>
    <scope>NUCLEOTIDE SEQUENCE [LARGE SCALE GENOMIC DNA]</scope>
    <source>
        <strain evidence="11 12">SRCM101447</strain>
    </source>
</reference>
<evidence type="ECO:0000256" key="2">
    <source>
        <dbReference type="ARBA" id="ARBA00022448"/>
    </source>
</evidence>
<dbReference type="Proteomes" id="UP000195633">
    <property type="component" value="Chromosome"/>
</dbReference>
<dbReference type="GO" id="GO:0020037">
    <property type="term" value="F:heme binding"/>
    <property type="evidence" value="ECO:0007669"/>
    <property type="project" value="InterPro"/>
</dbReference>
<comment type="cofactor">
    <cofactor evidence="1">
        <name>heme c</name>
        <dbReference type="ChEBI" id="CHEBI:61717"/>
    </cofactor>
</comment>
<sequence>MRNTFFHTTFFLLLIFTSTTAWADSSGNVIDKTQSLSDGADIYKHICQSCHMSDGKGAEGAGARFPALAKNPRLQSAEYVASVVLNGMGAMPWFAVTLDDQQIANVANYIRTHFDNHYTNAIKPDIITMMRPHLTEEYE</sequence>
<keyword evidence="7 8" id="KW-0408">Iron</keyword>
<name>A0A1Y0V969_9PROT</name>
<dbReference type="InterPro" id="IPR036909">
    <property type="entry name" value="Cyt_c-like_dom_sf"/>
</dbReference>
<evidence type="ECO:0000256" key="3">
    <source>
        <dbReference type="ARBA" id="ARBA00022617"/>
    </source>
</evidence>
<dbReference type="GO" id="GO:0005506">
    <property type="term" value="F:iron ion binding"/>
    <property type="evidence" value="ECO:0007669"/>
    <property type="project" value="InterPro"/>
</dbReference>
<evidence type="ECO:0000313" key="12">
    <source>
        <dbReference type="Proteomes" id="UP000195633"/>
    </source>
</evidence>
<evidence type="ECO:0000256" key="8">
    <source>
        <dbReference type="PROSITE-ProRule" id="PRU00433"/>
    </source>
</evidence>
<feature type="chain" id="PRO_5011008635" description="Cytochrome c domain-containing protein" evidence="9">
    <location>
        <begin position="24"/>
        <end position="139"/>
    </location>
</feature>
<dbReference type="PRINTS" id="PR00605">
    <property type="entry name" value="CYTCHROMECIC"/>
</dbReference>
<feature type="signal peptide" evidence="9">
    <location>
        <begin position="1"/>
        <end position="23"/>
    </location>
</feature>
<evidence type="ECO:0000256" key="4">
    <source>
        <dbReference type="ARBA" id="ARBA00022660"/>
    </source>
</evidence>
<keyword evidence="3 8" id="KW-0349">Heme</keyword>
<dbReference type="Pfam" id="PF13442">
    <property type="entry name" value="Cytochrome_CBB3"/>
    <property type="match status" value="1"/>
</dbReference>
<evidence type="ECO:0000256" key="9">
    <source>
        <dbReference type="SAM" id="SignalP"/>
    </source>
</evidence>
<evidence type="ECO:0000256" key="7">
    <source>
        <dbReference type="ARBA" id="ARBA00023004"/>
    </source>
</evidence>